<evidence type="ECO:0000313" key="2">
    <source>
        <dbReference type="Proteomes" id="UP000182400"/>
    </source>
</evidence>
<name>A0A1I5N7Q5_9GAMM</name>
<dbReference type="RefSeq" id="WP_074939185.1">
    <property type="nucleotide sequence ID" value="NZ_FOWP01000006.1"/>
</dbReference>
<gene>
    <name evidence="1" type="ORF">SAMN05216601_106142</name>
</gene>
<sequence length="586" mass="67807">MRLKNYKKWHADPDMALVLYFAQRLDELFFDYTLDTYKPPALNCIFLCREALELIKDIEDEIIDPAHLDHVLDELKWSLSSDLVAKEILNSDCEKFILRGESIKLNETRIRLEVLERTLNPLLYIEICQDLIVEELVGGSKKKIDHLAVKLASTLVNMGVGKQHIYEQVQNFFFFGEDVICVDDLETFFEKISPTEHHFEIYFVVSNLIRQVEESIETFDLEIISSPPKSALSVAEENGLTPNQDEVWLEVKNVGAFDRHTARKRAEAKLDMVRDLFLLFSHKNRITWRAETVITQCCDDTPILIRTPKNTMEKCFDLKASDASLRLNSMIKTLSLSGNSFVRFHRAVDLHAIGATNELPENQLLNVWIALETLVPSHIYGGGKVVKIKNGIMPILLVNYLPRIIQRLTADLVRWNRQKISRIIREASIDSKKRLYEKVLELLVLPDHKAHLDALYAELGDFHLLRLRVFEVSEIFRKPKKIIDRLNEHEVKVNWQIRRIYRTRNLIVHSGRTIPYVDTLIENAHDYLDQAIDAVLAYSCGILSARSIDQAFDMARMDYEVYMSNLKSISSFDEDNIFFVLNGRSA</sequence>
<dbReference type="AlphaFoldDB" id="A0A1I5N7Q5"/>
<dbReference type="EMBL" id="FOWP01000006">
    <property type="protein sequence ID" value="SFP17632.1"/>
    <property type="molecule type" value="Genomic_DNA"/>
</dbReference>
<accession>A0A1I5N7Q5</accession>
<dbReference type="OrthoDB" id="6626310at2"/>
<reference evidence="1 2" key="1">
    <citation type="submission" date="2016-10" db="EMBL/GenBank/DDBJ databases">
        <authorList>
            <person name="de Groot N.N."/>
        </authorList>
    </citation>
    <scope>NUCLEOTIDE SEQUENCE [LARGE SCALE GENOMIC DNA]</scope>
    <source>
        <strain evidence="1 2">CCUG 59231</strain>
    </source>
</reference>
<evidence type="ECO:0000313" key="1">
    <source>
        <dbReference type="EMBL" id="SFP17632.1"/>
    </source>
</evidence>
<organism evidence="1 2">
    <name type="scientific">Ectopseudomonas composti</name>
    <dbReference type="NCBI Taxonomy" id="658457"/>
    <lineage>
        <taxon>Bacteria</taxon>
        <taxon>Pseudomonadati</taxon>
        <taxon>Pseudomonadota</taxon>
        <taxon>Gammaproteobacteria</taxon>
        <taxon>Pseudomonadales</taxon>
        <taxon>Pseudomonadaceae</taxon>
        <taxon>Ectopseudomonas</taxon>
    </lineage>
</organism>
<proteinExistence type="predicted"/>
<protein>
    <recommendedName>
        <fullName evidence="3">Apea-like HEPN domain-containing protein</fullName>
    </recommendedName>
</protein>
<evidence type="ECO:0008006" key="3">
    <source>
        <dbReference type="Google" id="ProtNLM"/>
    </source>
</evidence>
<dbReference type="Proteomes" id="UP000182400">
    <property type="component" value="Unassembled WGS sequence"/>
</dbReference>